<dbReference type="GO" id="GO:0016020">
    <property type="term" value="C:membrane"/>
    <property type="evidence" value="ECO:0007669"/>
    <property type="project" value="UniProtKB-SubCell"/>
</dbReference>
<accession>A0A4R6ED42</accession>
<dbReference type="AlphaFoldDB" id="A0A4R6ED42"/>
<comment type="pathway">
    <text evidence="3">One-carbon metabolism; methylamine degradation.</text>
</comment>
<dbReference type="Pfam" id="PF07291">
    <property type="entry name" value="MauE"/>
    <property type="match status" value="1"/>
</dbReference>
<evidence type="ECO:0000259" key="9">
    <source>
        <dbReference type="Pfam" id="PF07291"/>
    </source>
</evidence>
<keyword evidence="6 8" id="KW-1133">Transmembrane helix</keyword>
<comment type="caution">
    <text evidence="10">The sequence shown here is derived from an EMBL/GenBank/DDBJ whole genome shotgun (WGS) entry which is preliminary data.</text>
</comment>
<dbReference type="InterPro" id="IPR009908">
    <property type="entry name" value="Methylamine_util_MauE"/>
</dbReference>
<comment type="function">
    <text evidence="1">May be specifically involved in the processing, transport, and/or maturation of the MADH beta-subunit.</text>
</comment>
<evidence type="ECO:0000256" key="2">
    <source>
        <dbReference type="ARBA" id="ARBA00004141"/>
    </source>
</evidence>
<evidence type="ECO:0000256" key="1">
    <source>
        <dbReference type="ARBA" id="ARBA00003475"/>
    </source>
</evidence>
<evidence type="ECO:0000256" key="3">
    <source>
        <dbReference type="ARBA" id="ARBA00004856"/>
    </source>
</evidence>
<protein>
    <recommendedName>
        <fullName evidence="4">Methylamine utilization protein MauE</fullName>
    </recommendedName>
</protein>
<evidence type="ECO:0000256" key="4">
    <source>
        <dbReference type="ARBA" id="ARBA00019078"/>
    </source>
</evidence>
<organism evidence="10 11">
    <name type="scientific">Azoarcus indigens</name>
    <dbReference type="NCBI Taxonomy" id="29545"/>
    <lineage>
        <taxon>Bacteria</taxon>
        <taxon>Pseudomonadati</taxon>
        <taxon>Pseudomonadota</taxon>
        <taxon>Betaproteobacteria</taxon>
        <taxon>Rhodocyclales</taxon>
        <taxon>Zoogloeaceae</taxon>
        <taxon>Azoarcus</taxon>
    </lineage>
</organism>
<evidence type="ECO:0000256" key="8">
    <source>
        <dbReference type="SAM" id="Phobius"/>
    </source>
</evidence>
<evidence type="ECO:0000256" key="7">
    <source>
        <dbReference type="ARBA" id="ARBA00023136"/>
    </source>
</evidence>
<dbReference type="UniPathway" id="UPA00895"/>
<dbReference type="GO" id="GO:0030416">
    <property type="term" value="P:methylamine metabolic process"/>
    <property type="evidence" value="ECO:0007669"/>
    <property type="project" value="InterPro"/>
</dbReference>
<name>A0A4R6ED42_9RHOO</name>
<evidence type="ECO:0000313" key="10">
    <source>
        <dbReference type="EMBL" id="TDN56093.1"/>
    </source>
</evidence>
<feature type="transmembrane region" description="Helical" evidence="8">
    <location>
        <begin position="118"/>
        <end position="139"/>
    </location>
</feature>
<reference evidence="10 11" key="1">
    <citation type="submission" date="2019-03" db="EMBL/GenBank/DDBJ databases">
        <title>Genomic Encyclopedia of Type Strains, Phase IV (KMG-IV): sequencing the most valuable type-strain genomes for metagenomic binning, comparative biology and taxonomic classification.</title>
        <authorList>
            <person name="Goeker M."/>
        </authorList>
    </citation>
    <scope>NUCLEOTIDE SEQUENCE [LARGE SCALE GENOMIC DNA]</scope>
    <source>
        <strain evidence="10 11">DSM 12121</strain>
    </source>
</reference>
<feature type="transmembrane region" description="Helical" evidence="8">
    <location>
        <begin position="53"/>
        <end position="72"/>
    </location>
</feature>
<evidence type="ECO:0000256" key="6">
    <source>
        <dbReference type="ARBA" id="ARBA00022989"/>
    </source>
</evidence>
<proteinExistence type="predicted"/>
<keyword evidence="7 8" id="KW-0472">Membrane</keyword>
<feature type="transmembrane region" description="Helical" evidence="8">
    <location>
        <begin position="78"/>
        <end position="97"/>
    </location>
</feature>
<dbReference type="Proteomes" id="UP000295129">
    <property type="component" value="Unassembled WGS sequence"/>
</dbReference>
<dbReference type="OrthoDB" id="9180460at2"/>
<sequence length="180" mass="18578">MDALLIDPVLSRGCAAAVAVLLLVGGGQKLFNLPVFEAVVELYEVLPRALAPLFARVFPLLEILAGALVLLAPGAIGGAAAVAVLLLASAGILVNLLRGRRNIDCGCGGGDSHPRLSWALLGRNAVLLLAAAIAGLAVSARELVWIDYLTVVALALALLGLYAATNQLLANQPRYQALRS</sequence>
<evidence type="ECO:0000313" key="11">
    <source>
        <dbReference type="Proteomes" id="UP000295129"/>
    </source>
</evidence>
<keyword evidence="5 8" id="KW-0812">Transmembrane</keyword>
<dbReference type="EMBL" id="SNVV01000002">
    <property type="protein sequence ID" value="TDN56093.1"/>
    <property type="molecule type" value="Genomic_DNA"/>
</dbReference>
<feature type="domain" description="Methylamine utilisation protein MauE" evidence="9">
    <location>
        <begin position="10"/>
        <end position="135"/>
    </location>
</feature>
<feature type="transmembrane region" description="Helical" evidence="8">
    <location>
        <begin position="145"/>
        <end position="164"/>
    </location>
</feature>
<dbReference type="RefSeq" id="WP_133588264.1">
    <property type="nucleotide sequence ID" value="NZ_SNVV01000002.1"/>
</dbReference>
<comment type="subcellular location">
    <subcellularLocation>
        <location evidence="2">Membrane</location>
        <topology evidence="2">Multi-pass membrane protein</topology>
    </subcellularLocation>
</comment>
<keyword evidence="11" id="KW-1185">Reference proteome</keyword>
<gene>
    <name evidence="10" type="ORF">C7389_10228</name>
</gene>
<evidence type="ECO:0000256" key="5">
    <source>
        <dbReference type="ARBA" id="ARBA00022692"/>
    </source>
</evidence>